<organism evidence="4 5">
    <name type="scientific">Elizabethkingia meningoseptica</name>
    <name type="common">Chryseobacterium meningosepticum</name>
    <dbReference type="NCBI Taxonomy" id="238"/>
    <lineage>
        <taxon>Bacteria</taxon>
        <taxon>Pseudomonadati</taxon>
        <taxon>Bacteroidota</taxon>
        <taxon>Flavobacteriia</taxon>
        <taxon>Flavobacteriales</taxon>
        <taxon>Weeksellaceae</taxon>
        <taxon>Elizabethkingia</taxon>
    </lineage>
</organism>
<name>A0A1T3FH02_ELIME</name>
<keyword evidence="2" id="KW-0012">Acyltransferase</keyword>
<reference evidence="4 5" key="1">
    <citation type="submission" date="2016-11" db="EMBL/GenBank/DDBJ databases">
        <title>Genome sequence and comparative genomic analysis of clinical strain Elizabethkingia meningoseptica 61421 PRCM.</title>
        <authorList>
            <person name="Wang M."/>
            <person name="Hu S."/>
            <person name="Cao L."/>
            <person name="Jiang T."/>
            <person name="Zhou Y."/>
            <person name="Ming D."/>
        </authorList>
    </citation>
    <scope>NUCLEOTIDE SEQUENCE [LARGE SCALE GENOMIC DNA]</scope>
    <source>
        <strain evidence="4 5">61421 PRCM</strain>
    </source>
</reference>
<dbReference type="Gene3D" id="3.40.630.30">
    <property type="match status" value="1"/>
</dbReference>
<dbReference type="SUPFAM" id="SSF55729">
    <property type="entry name" value="Acyl-CoA N-acyltransferases (Nat)"/>
    <property type="match status" value="1"/>
</dbReference>
<keyword evidence="5" id="KW-1185">Reference proteome</keyword>
<dbReference type="InterPro" id="IPR016181">
    <property type="entry name" value="Acyl_CoA_acyltransferase"/>
</dbReference>
<dbReference type="PANTHER" id="PTHR43800:SF1">
    <property type="entry name" value="PEPTIDYL-LYSINE N-ACETYLTRANSFERASE YJAB"/>
    <property type="match status" value="1"/>
</dbReference>
<dbReference type="OrthoDB" id="9788916at2"/>
<dbReference type="PROSITE" id="PS51186">
    <property type="entry name" value="GNAT"/>
    <property type="match status" value="1"/>
</dbReference>
<dbReference type="RefSeq" id="WP_070904538.1">
    <property type="nucleotide sequence ID" value="NZ_FTPF01000001.1"/>
</dbReference>
<sequence>MIRKANTTDFDRLTEIWLEASVQAHHFVEPEYWQEKAADMKNSYLPSSETFVFEDGDGVLLGFVSLVEEHIAAFFIDTEVQRKGIGSQLLLCLQQHYDDLTLNVYSRNTGAIQFYKKYNFTEIEEKREGDTGELEYLMAWKRRQEFEK</sequence>
<dbReference type="Proteomes" id="UP000188947">
    <property type="component" value="Unassembled WGS sequence"/>
</dbReference>
<feature type="domain" description="N-acetyltransferase" evidence="3">
    <location>
        <begin position="1"/>
        <end position="143"/>
    </location>
</feature>
<evidence type="ECO:0000256" key="2">
    <source>
        <dbReference type="ARBA" id="ARBA00023315"/>
    </source>
</evidence>
<dbReference type="EMBL" id="MPOG01000014">
    <property type="protein sequence ID" value="OOH94479.1"/>
    <property type="molecule type" value="Genomic_DNA"/>
</dbReference>
<dbReference type="Pfam" id="PF13673">
    <property type="entry name" value="Acetyltransf_10"/>
    <property type="match status" value="1"/>
</dbReference>
<gene>
    <name evidence="4" type="ORF">BMF97_11990</name>
</gene>
<accession>A0A1T3FH02</accession>
<keyword evidence="1 4" id="KW-0808">Transferase</keyword>
<dbReference type="AlphaFoldDB" id="A0A1T3FH02"/>
<proteinExistence type="predicted"/>
<dbReference type="NCBIfam" id="NF007853">
    <property type="entry name" value="PRK10562.1"/>
    <property type="match status" value="1"/>
</dbReference>
<dbReference type="STRING" id="238.BBD35_11310"/>
<dbReference type="PANTHER" id="PTHR43800">
    <property type="entry name" value="PEPTIDYL-LYSINE N-ACETYLTRANSFERASE YJAB"/>
    <property type="match status" value="1"/>
</dbReference>
<evidence type="ECO:0000313" key="5">
    <source>
        <dbReference type="Proteomes" id="UP000188947"/>
    </source>
</evidence>
<dbReference type="eggNOG" id="COG0456">
    <property type="taxonomic scope" value="Bacteria"/>
</dbReference>
<evidence type="ECO:0000256" key="1">
    <source>
        <dbReference type="ARBA" id="ARBA00022679"/>
    </source>
</evidence>
<evidence type="ECO:0000313" key="4">
    <source>
        <dbReference type="EMBL" id="OOH94479.1"/>
    </source>
</evidence>
<evidence type="ECO:0000259" key="3">
    <source>
        <dbReference type="PROSITE" id="PS51186"/>
    </source>
</evidence>
<comment type="caution">
    <text evidence="4">The sequence shown here is derived from an EMBL/GenBank/DDBJ whole genome shotgun (WGS) entry which is preliminary data.</text>
</comment>
<dbReference type="InterPro" id="IPR000182">
    <property type="entry name" value="GNAT_dom"/>
</dbReference>
<dbReference type="CDD" id="cd04301">
    <property type="entry name" value="NAT_SF"/>
    <property type="match status" value="1"/>
</dbReference>
<dbReference type="GO" id="GO:0016747">
    <property type="term" value="F:acyltransferase activity, transferring groups other than amino-acyl groups"/>
    <property type="evidence" value="ECO:0007669"/>
    <property type="project" value="InterPro"/>
</dbReference>
<protein>
    <submittedName>
        <fullName evidence="4">GNAT family N-acetyltransferase</fullName>
    </submittedName>
</protein>